<name>A0A1H9AZG6_9LACT</name>
<evidence type="ECO:0000313" key="1">
    <source>
        <dbReference type="EMBL" id="SEP82172.1"/>
    </source>
</evidence>
<sequence>MGKRLRGFCLALLMLCPVFIEPIQVHSQVLLVSKFQQMKSIEQTLAKIRRLDQYQVQYQLKNQNTGEFLLYGRALVDQKHGAMDLRLDFYPATQESSLAETSQQPYTYHLLSFQDLQRNYLALDSLIQPSFVSGLTYQQIGQTFPLEETFVSIPSRGNSDLLVSQLTPSLQLLPSLNQVRNFKPYQVIRAIQDQRLGIRSQRLGIPDGILNFDQTVSFYQRTDYLSDEVAGQNLNVEASLEWQAHRPFISWGLQLNGRLNQLQAVDQVGHMIYQYQSKTVSDKLTQYTFLVDPDMLTYQADFVGLVEDFDLNIFDHETAKYRAHNYQLSVYVEPLAEPLVEESDLNSLSLEDLNQELSLLTD</sequence>
<organism evidence="1 2">
    <name type="scientific">Ignavigranum ruoffiae</name>
    <dbReference type="NCBI Taxonomy" id="89093"/>
    <lineage>
        <taxon>Bacteria</taxon>
        <taxon>Bacillati</taxon>
        <taxon>Bacillota</taxon>
        <taxon>Bacilli</taxon>
        <taxon>Lactobacillales</taxon>
        <taxon>Aerococcaceae</taxon>
        <taxon>Ignavigranum</taxon>
    </lineage>
</organism>
<dbReference type="AlphaFoldDB" id="A0A1H9AZG6"/>
<dbReference type="EMBL" id="FOEN01000002">
    <property type="protein sequence ID" value="SEP82172.1"/>
    <property type="molecule type" value="Genomic_DNA"/>
</dbReference>
<gene>
    <name evidence="1" type="ORF">SAMN04488558_102126</name>
</gene>
<dbReference type="Proteomes" id="UP000198833">
    <property type="component" value="Unassembled WGS sequence"/>
</dbReference>
<evidence type="ECO:0000313" key="2">
    <source>
        <dbReference type="Proteomes" id="UP000198833"/>
    </source>
</evidence>
<proteinExistence type="predicted"/>
<protein>
    <submittedName>
        <fullName evidence="1">Uncharacterized protein</fullName>
    </submittedName>
</protein>
<accession>A0A1H9AZG6</accession>
<keyword evidence="2" id="KW-1185">Reference proteome</keyword>
<reference evidence="1 2" key="1">
    <citation type="submission" date="2016-10" db="EMBL/GenBank/DDBJ databases">
        <authorList>
            <person name="de Groot N.N."/>
        </authorList>
    </citation>
    <scope>NUCLEOTIDE SEQUENCE [LARGE SCALE GENOMIC DNA]</scope>
    <source>
        <strain evidence="1 2">DSM 15695</strain>
    </source>
</reference>